<evidence type="ECO:0000256" key="5">
    <source>
        <dbReference type="ARBA" id="ARBA00018266"/>
    </source>
</evidence>
<comment type="catalytic activity">
    <reaction evidence="11 15">
        <text>cytidine + H2O + H(+) = uridine + NH4(+)</text>
        <dbReference type="Rhea" id="RHEA:16069"/>
        <dbReference type="ChEBI" id="CHEBI:15377"/>
        <dbReference type="ChEBI" id="CHEBI:15378"/>
        <dbReference type="ChEBI" id="CHEBI:16704"/>
        <dbReference type="ChEBI" id="CHEBI:17562"/>
        <dbReference type="ChEBI" id="CHEBI:28938"/>
        <dbReference type="EC" id="3.5.4.5"/>
    </reaction>
</comment>
<evidence type="ECO:0000256" key="10">
    <source>
        <dbReference type="ARBA" id="ARBA00049252"/>
    </source>
</evidence>
<feature type="active site" description="Proton donor" evidence="12">
    <location>
        <position position="58"/>
    </location>
</feature>
<dbReference type="GO" id="GO:0072527">
    <property type="term" value="P:pyrimidine-containing compound metabolic process"/>
    <property type="evidence" value="ECO:0007669"/>
    <property type="project" value="UniProtKB-ARBA"/>
</dbReference>
<evidence type="ECO:0000313" key="17">
    <source>
        <dbReference type="EMBL" id="HGB35370.1"/>
    </source>
</evidence>
<dbReference type="GO" id="GO:0042802">
    <property type="term" value="F:identical protein binding"/>
    <property type="evidence" value="ECO:0007669"/>
    <property type="project" value="UniProtKB-ARBA"/>
</dbReference>
<feature type="binding site" evidence="13">
    <location>
        <begin position="45"/>
        <end position="51"/>
    </location>
    <ligand>
        <name>substrate</name>
    </ligand>
</feature>
<evidence type="ECO:0000256" key="1">
    <source>
        <dbReference type="ARBA" id="ARBA00001947"/>
    </source>
</evidence>
<evidence type="ECO:0000256" key="11">
    <source>
        <dbReference type="ARBA" id="ARBA00049558"/>
    </source>
</evidence>
<dbReference type="InterPro" id="IPR050202">
    <property type="entry name" value="Cyt/Deoxycyt_deaminase"/>
</dbReference>
<dbReference type="Pfam" id="PF00383">
    <property type="entry name" value="dCMP_cyt_deam_1"/>
    <property type="match status" value="1"/>
</dbReference>
<dbReference type="InterPro" id="IPR016193">
    <property type="entry name" value="Cytidine_deaminase-like"/>
</dbReference>
<dbReference type="CDD" id="cd01283">
    <property type="entry name" value="cytidine_deaminase"/>
    <property type="match status" value="1"/>
</dbReference>
<evidence type="ECO:0000256" key="2">
    <source>
        <dbReference type="ARBA" id="ARBA00003949"/>
    </source>
</evidence>
<evidence type="ECO:0000256" key="9">
    <source>
        <dbReference type="ARBA" id="ARBA00032005"/>
    </source>
</evidence>
<dbReference type="InterPro" id="IPR016192">
    <property type="entry name" value="APOBEC/CMP_deaminase_Zn-bd"/>
</dbReference>
<keyword evidence="7 15" id="KW-0378">Hydrolase</keyword>
<comment type="similarity">
    <text evidence="3 15">Belongs to the cytidine and deoxycytidylate deaminase family.</text>
</comment>
<dbReference type="AlphaFoldDB" id="A0A7V3KMI3"/>
<dbReference type="Gene3D" id="3.40.140.10">
    <property type="entry name" value="Cytidine Deaminase, domain 2"/>
    <property type="match status" value="1"/>
</dbReference>
<protein>
    <recommendedName>
        <fullName evidence="5 15">Cytidine deaminase</fullName>
        <ecNumber evidence="4 15">3.5.4.5</ecNumber>
    </recommendedName>
    <alternativeName>
        <fullName evidence="9 15">Cytidine aminohydrolase</fullName>
    </alternativeName>
</protein>
<dbReference type="PANTHER" id="PTHR11644:SF2">
    <property type="entry name" value="CYTIDINE DEAMINASE"/>
    <property type="match status" value="1"/>
</dbReference>
<dbReference type="EMBL" id="DTGD01000019">
    <property type="protein sequence ID" value="HGB35370.1"/>
    <property type="molecule type" value="Genomic_DNA"/>
</dbReference>
<proteinExistence type="inferred from homology"/>
<evidence type="ECO:0000256" key="13">
    <source>
        <dbReference type="PIRSR" id="PIRSR606262-2"/>
    </source>
</evidence>
<evidence type="ECO:0000256" key="7">
    <source>
        <dbReference type="ARBA" id="ARBA00022801"/>
    </source>
</evidence>
<feature type="binding site" evidence="14">
    <location>
        <position position="56"/>
    </location>
    <ligand>
        <name>Zn(2+)</name>
        <dbReference type="ChEBI" id="CHEBI:29105"/>
        <note>catalytic</note>
    </ligand>
</feature>
<feature type="domain" description="CMP/dCMP-type deaminase" evidence="16">
    <location>
        <begin position="4"/>
        <end position="130"/>
    </location>
</feature>
<evidence type="ECO:0000256" key="6">
    <source>
        <dbReference type="ARBA" id="ARBA00022723"/>
    </source>
</evidence>
<dbReference type="NCBIfam" id="NF004064">
    <property type="entry name" value="PRK05578.1"/>
    <property type="match status" value="1"/>
</dbReference>
<comment type="caution">
    <text evidence="17">The sequence shown here is derived from an EMBL/GenBank/DDBJ whole genome shotgun (WGS) entry which is preliminary data.</text>
</comment>
<feature type="binding site" evidence="14">
    <location>
        <position position="90"/>
    </location>
    <ligand>
        <name>Zn(2+)</name>
        <dbReference type="ChEBI" id="CHEBI:29105"/>
        <note>catalytic</note>
    </ligand>
</feature>
<feature type="binding site" evidence="14">
    <location>
        <position position="93"/>
    </location>
    <ligand>
        <name>Zn(2+)</name>
        <dbReference type="ChEBI" id="CHEBI:29105"/>
        <note>catalytic</note>
    </ligand>
</feature>
<dbReference type="GO" id="GO:0004126">
    <property type="term" value="F:cytidine deaminase activity"/>
    <property type="evidence" value="ECO:0007669"/>
    <property type="project" value="UniProtKB-UniRule"/>
</dbReference>
<evidence type="ECO:0000256" key="12">
    <source>
        <dbReference type="PIRSR" id="PIRSR606262-1"/>
    </source>
</evidence>
<dbReference type="PROSITE" id="PS51747">
    <property type="entry name" value="CYT_DCMP_DEAMINASES_2"/>
    <property type="match status" value="1"/>
</dbReference>
<keyword evidence="8 14" id="KW-0862">Zinc</keyword>
<accession>A0A7V3KMI3</accession>
<dbReference type="InterPro" id="IPR002125">
    <property type="entry name" value="CMP_dCMP_dom"/>
</dbReference>
<evidence type="ECO:0000256" key="3">
    <source>
        <dbReference type="ARBA" id="ARBA00006576"/>
    </source>
</evidence>
<organism evidence="17">
    <name type="scientific">candidate division WOR-3 bacterium</name>
    <dbReference type="NCBI Taxonomy" id="2052148"/>
    <lineage>
        <taxon>Bacteria</taxon>
        <taxon>Bacteria division WOR-3</taxon>
    </lineage>
</organism>
<evidence type="ECO:0000256" key="14">
    <source>
        <dbReference type="PIRSR" id="PIRSR606262-3"/>
    </source>
</evidence>
<dbReference type="NCBIfam" id="TIGR01354">
    <property type="entry name" value="cyt_deam_tetra"/>
    <property type="match status" value="1"/>
</dbReference>
<evidence type="ECO:0000256" key="4">
    <source>
        <dbReference type="ARBA" id="ARBA00012783"/>
    </source>
</evidence>
<comment type="function">
    <text evidence="2 15">This enzyme scavenges exogenous and endogenous cytidine and 2'-deoxycytidine for UMP synthesis.</text>
</comment>
<keyword evidence="6 14" id="KW-0479">Metal-binding</keyword>
<dbReference type="GO" id="GO:0005829">
    <property type="term" value="C:cytosol"/>
    <property type="evidence" value="ECO:0007669"/>
    <property type="project" value="TreeGrafter"/>
</dbReference>
<dbReference type="PROSITE" id="PS00903">
    <property type="entry name" value="CYT_DCMP_DEAMINASES_1"/>
    <property type="match status" value="1"/>
</dbReference>
<evidence type="ECO:0000259" key="16">
    <source>
        <dbReference type="PROSITE" id="PS51747"/>
    </source>
</evidence>
<evidence type="ECO:0000256" key="8">
    <source>
        <dbReference type="ARBA" id="ARBA00022833"/>
    </source>
</evidence>
<dbReference type="PANTHER" id="PTHR11644">
    <property type="entry name" value="CYTIDINE DEAMINASE"/>
    <property type="match status" value="1"/>
</dbReference>
<dbReference type="SUPFAM" id="SSF53927">
    <property type="entry name" value="Cytidine deaminase-like"/>
    <property type="match status" value="1"/>
</dbReference>
<sequence length="131" mass="14443">MLRGEIEELVKKAEGELKKAYAPYSGYSVAAALLCKDGSLYTGVNVENASYGLTICAERVAIFKAVSEGKREFVAIAIVSNDPERPPYPCGACRQVMAEFSKDMIVAVRTKKGIVTHRLDELLPYSFNFEK</sequence>
<name>A0A7V3KMI3_UNCW3</name>
<gene>
    <name evidence="17" type="ORF">ENV38_00475</name>
</gene>
<comment type="catalytic activity">
    <reaction evidence="10 15">
        <text>2'-deoxycytidine + H2O + H(+) = 2'-deoxyuridine + NH4(+)</text>
        <dbReference type="Rhea" id="RHEA:13433"/>
        <dbReference type="ChEBI" id="CHEBI:15377"/>
        <dbReference type="ChEBI" id="CHEBI:15378"/>
        <dbReference type="ChEBI" id="CHEBI:15698"/>
        <dbReference type="ChEBI" id="CHEBI:16450"/>
        <dbReference type="ChEBI" id="CHEBI:28938"/>
        <dbReference type="EC" id="3.5.4.5"/>
    </reaction>
</comment>
<dbReference type="GO" id="GO:0055086">
    <property type="term" value="P:nucleobase-containing small molecule metabolic process"/>
    <property type="evidence" value="ECO:0007669"/>
    <property type="project" value="UniProtKB-ARBA"/>
</dbReference>
<dbReference type="FunFam" id="3.40.140.10:FF:000008">
    <property type="entry name" value="Cytidine deaminase"/>
    <property type="match status" value="1"/>
</dbReference>
<dbReference type="EC" id="3.5.4.5" evidence="4 15"/>
<reference evidence="17" key="1">
    <citation type="journal article" date="2020" name="mSystems">
        <title>Genome- and Community-Level Interaction Insights into Carbon Utilization and Element Cycling Functions of Hydrothermarchaeota in Hydrothermal Sediment.</title>
        <authorList>
            <person name="Zhou Z."/>
            <person name="Liu Y."/>
            <person name="Xu W."/>
            <person name="Pan J."/>
            <person name="Luo Z.H."/>
            <person name="Li M."/>
        </authorList>
    </citation>
    <scope>NUCLEOTIDE SEQUENCE [LARGE SCALE GENOMIC DNA]</scope>
    <source>
        <strain evidence="17">SpSt-754</strain>
    </source>
</reference>
<comment type="cofactor">
    <cofactor evidence="1 14 15">
        <name>Zn(2+)</name>
        <dbReference type="ChEBI" id="CHEBI:29105"/>
    </cofactor>
</comment>
<dbReference type="InterPro" id="IPR006262">
    <property type="entry name" value="Cyt_deam_tetra"/>
</dbReference>
<evidence type="ECO:0000256" key="15">
    <source>
        <dbReference type="RuleBase" id="RU364006"/>
    </source>
</evidence>
<dbReference type="GO" id="GO:0008270">
    <property type="term" value="F:zinc ion binding"/>
    <property type="evidence" value="ECO:0007669"/>
    <property type="project" value="UniProtKB-UniRule"/>
</dbReference>